<dbReference type="InterPro" id="IPR002701">
    <property type="entry name" value="CM_II_prokaryot"/>
</dbReference>
<evidence type="ECO:0000256" key="2">
    <source>
        <dbReference type="ARBA" id="ARBA00023235"/>
    </source>
</evidence>
<sequence>MSDRADLPEALIRLRQSIDNIDAALIYMLAERFKCTRLVGELKATSGLPAADPGREAEQISRLRRLADAANLDSAFAEKFLKFIIEEVIRHHNEARQTP</sequence>
<evidence type="ECO:0000313" key="4">
    <source>
        <dbReference type="EMBL" id="GLR88298.1"/>
    </source>
</evidence>
<dbReference type="InterPro" id="IPR036979">
    <property type="entry name" value="CM_dom_sf"/>
</dbReference>
<dbReference type="EC" id="5.4.99.5" evidence="1"/>
<dbReference type="InterPro" id="IPR010951">
    <property type="entry name" value="CM_bact"/>
</dbReference>
<dbReference type="Pfam" id="PF01817">
    <property type="entry name" value="CM_2"/>
    <property type="match status" value="1"/>
</dbReference>
<dbReference type="PROSITE" id="PS51168">
    <property type="entry name" value="CHORISMATE_MUT_2"/>
    <property type="match status" value="1"/>
</dbReference>
<gene>
    <name evidence="4" type="ORF">GCM10007857_50100</name>
</gene>
<dbReference type="RefSeq" id="WP_284269642.1">
    <property type="nucleotide sequence ID" value="NZ_BSOW01000018.1"/>
</dbReference>
<reference evidence="5" key="1">
    <citation type="journal article" date="2019" name="Int. J. Syst. Evol. Microbiol.">
        <title>The Global Catalogue of Microorganisms (GCM) 10K type strain sequencing project: providing services to taxonomists for standard genome sequencing and annotation.</title>
        <authorList>
            <consortium name="The Broad Institute Genomics Platform"/>
            <consortium name="The Broad Institute Genome Sequencing Center for Infectious Disease"/>
            <person name="Wu L."/>
            <person name="Ma J."/>
        </authorList>
    </citation>
    <scope>NUCLEOTIDE SEQUENCE [LARGE SCALE GENOMIC DNA]</scope>
    <source>
        <strain evidence="5">NBRC 102520</strain>
    </source>
</reference>
<dbReference type="InterPro" id="IPR051331">
    <property type="entry name" value="Chorismate_mutase-related"/>
</dbReference>
<evidence type="ECO:0000256" key="1">
    <source>
        <dbReference type="ARBA" id="ARBA00012404"/>
    </source>
</evidence>
<feature type="domain" description="Chorismate mutase" evidence="3">
    <location>
        <begin position="5"/>
        <end position="96"/>
    </location>
</feature>
<evidence type="ECO:0000259" key="3">
    <source>
        <dbReference type="PROSITE" id="PS51168"/>
    </source>
</evidence>
<dbReference type="SUPFAM" id="SSF48600">
    <property type="entry name" value="Chorismate mutase II"/>
    <property type="match status" value="1"/>
</dbReference>
<dbReference type="PANTHER" id="PTHR38041">
    <property type="entry name" value="CHORISMATE MUTASE"/>
    <property type="match status" value="1"/>
</dbReference>
<dbReference type="Proteomes" id="UP001156905">
    <property type="component" value="Unassembled WGS sequence"/>
</dbReference>
<evidence type="ECO:0000313" key="5">
    <source>
        <dbReference type="Proteomes" id="UP001156905"/>
    </source>
</evidence>
<proteinExistence type="predicted"/>
<dbReference type="PANTHER" id="PTHR38041:SF1">
    <property type="entry name" value="CHORISMATE MUTASE"/>
    <property type="match status" value="1"/>
</dbReference>
<organism evidence="4 5">
    <name type="scientific">Bradyrhizobium iriomotense</name>
    <dbReference type="NCBI Taxonomy" id="441950"/>
    <lineage>
        <taxon>Bacteria</taxon>
        <taxon>Pseudomonadati</taxon>
        <taxon>Pseudomonadota</taxon>
        <taxon>Alphaproteobacteria</taxon>
        <taxon>Hyphomicrobiales</taxon>
        <taxon>Nitrobacteraceae</taxon>
        <taxon>Bradyrhizobium</taxon>
    </lineage>
</organism>
<name>A0ABQ6B7X4_9BRAD</name>
<dbReference type="SMART" id="SM00830">
    <property type="entry name" value="CM_2"/>
    <property type="match status" value="1"/>
</dbReference>
<dbReference type="EMBL" id="BSOW01000018">
    <property type="protein sequence ID" value="GLR88298.1"/>
    <property type="molecule type" value="Genomic_DNA"/>
</dbReference>
<protein>
    <recommendedName>
        <fullName evidence="1">chorismate mutase</fullName>
        <ecNumber evidence="1">5.4.99.5</ecNumber>
    </recommendedName>
</protein>
<dbReference type="NCBIfam" id="TIGR01795">
    <property type="entry name" value="CM_mono_cladeE"/>
    <property type="match status" value="1"/>
</dbReference>
<dbReference type="NCBIfam" id="NF006691">
    <property type="entry name" value="PRK09239.1"/>
    <property type="match status" value="1"/>
</dbReference>
<dbReference type="InterPro" id="IPR036263">
    <property type="entry name" value="Chorismate_II_sf"/>
</dbReference>
<keyword evidence="2" id="KW-0413">Isomerase</keyword>
<keyword evidence="5" id="KW-1185">Reference proteome</keyword>
<comment type="caution">
    <text evidence="4">The sequence shown here is derived from an EMBL/GenBank/DDBJ whole genome shotgun (WGS) entry which is preliminary data.</text>
</comment>
<accession>A0ABQ6B7X4</accession>
<dbReference type="Gene3D" id="1.20.59.10">
    <property type="entry name" value="Chorismate mutase"/>
    <property type="match status" value="1"/>
</dbReference>